<feature type="region of interest" description="Disordered" evidence="8">
    <location>
        <begin position="417"/>
        <end position="442"/>
    </location>
</feature>
<keyword evidence="4" id="KW-0732">Signal</keyword>
<dbReference type="InterPro" id="IPR045149">
    <property type="entry name" value="OS-9-like"/>
</dbReference>
<dbReference type="Proteomes" id="UP000193218">
    <property type="component" value="Unassembled WGS sequence"/>
</dbReference>
<keyword evidence="5" id="KW-0430">Lectin</keyword>
<evidence type="ECO:0000259" key="9">
    <source>
        <dbReference type="PROSITE" id="PS51914"/>
    </source>
</evidence>
<evidence type="ECO:0000256" key="4">
    <source>
        <dbReference type="ARBA" id="ARBA00022729"/>
    </source>
</evidence>
<dbReference type="GO" id="GO:0005788">
    <property type="term" value="C:endoplasmic reticulum lumen"/>
    <property type="evidence" value="ECO:0007669"/>
    <property type="project" value="TreeGrafter"/>
</dbReference>
<evidence type="ECO:0000256" key="7">
    <source>
        <dbReference type="ARBA" id="ARBA00023157"/>
    </source>
</evidence>
<evidence type="ECO:0000256" key="5">
    <source>
        <dbReference type="ARBA" id="ARBA00022734"/>
    </source>
</evidence>
<dbReference type="FunCoup" id="A0A1Y1U7J2">
    <property type="interactions" value="98"/>
</dbReference>
<dbReference type="InParanoid" id="A0A1Y1U7J2"/>
<reference evidence="10 11" key="1">
    <citation type="submission" date="2017-03" db="EMBL/GenBank/DDBJ databases">
        <title>Widespread Adenine N6-methylation of Active Genes in Fungi.</title>
        <authorList>
            <consortium name="DOE Joint Genome Institute"/>
            <person name="Mondo S.J."/>
            <person name="Dannebaum R.O."/>
            <person name="Kuo R.C."/>
            <person name="Louie K.B."/>
            <person name="Bewick A.J."/>
            <person name="Labutti K."/>
            <person name="Haridas S."/>
            <person name="Kuo A."/>
            <person name="Salamov A."/>
            <person name="Ahrendt S.R."/>
            <person name="Lau R."/>
            <person name="Bowen B.P."/>
            <person name="Lipzen A."/>
            <person name="Sullivan W."/>
            <person name="Andreopoulos W.B."/>
            <person name="Clum A."/>
            <person name="Lindquist E."/>
            <person name="Daum C."/>
            <person name="Northen T.R."/>
            <person name="Ramamoorthy G."/>
            <person name="Schmitz R.J."/>
            <person name="Gryganskyi A."/>
            <person name="Culley D."/>
            <person name="Magnuson J."/>
            <person name="James T.Y."/>
            <person name="O'Malley M.A."/>
            <person name="Stajich J.E."/>
            <person name="Spatafora J.W."/>
            <person name="Visel A."/>
            <person name="Grigoriev I.V."/>
        </authorList>
    </citation>
    <scope>NUCLEOTIDE SEQUENCE [LARGE SCALE GENOMIC DNA]</scope>
    <source>
        <strain evidence="10 11">NRRL Y-17943</strain>
    </source>
</reference>
<dbReference type="InterPro" id="IPR009011">
    <property type="entry name" value="Man6P_isomerase_rcpt-bd_dom_sf"/>
</dbReference>
<evidence type="ECO:0000256" key="6">
    <source>
        <dbReference type="ARBA" id="ARBA00022824"/>
    </source>
</evidence>
<dbReference type="OrthoDB" id="448954at2759"/>
<comment type="similarity">
    <text evidence="2">Belongs to the OS-9 family.</text>
</comment>
<sequence>MRNLVIYLSALTALSSHAYKHEAAQLRDLLAYPKYEIQFLNDLPISWSDADRVEKEGLERAEEWSELRLKERKELGDGSDVPLKDRLEIIPMTFTPAGSDSAAEYLCLLPPKNVTSAQTLRLKSESHEELDPAQSWAAMSHLDGKCLYSTLGWFTYSYCHNSHIRQFRAARHTHPHPPGGYEPEEDTSYEAYTLGQKGSRRPSRAAAESNAVSFGLGASSRYLVQRWSDGTLCDKTKRPREVEVQIHCSMTTTDIIYLVKEMTTCQYVVVIHSPHLCSLPGFRAPQVDVEPAGIQCRQSISDQDFESWFSSPKEEREGRLMLPGDRREAEKVMEEKKMPIDGLASLDDKALMSLFEGAIKALQSDNVADMTDDEEVMYLALVEDAEGNVVIETSNEMNQIKEADKMLEVVKGFLEQKRKPAREEEEEDKDGQQADDHVRDEL</sequence>
<evidence type="ECO:0000256" key="3">
    <source>
        <dbReference type="ARBA" id="ARBA00018727"/>
    </source>
</evidence>
<proteinExistence type="inferred from homology"/>
<evidence type="ECO:0000256" key="8">
    <source>
        <dbReference type="SAM" id="MobiDB-lite"/>
    </source>
</evidence>
<dbReference type="Gene3D" id="2.70.130.10">
    <property type="entry name" value="Mannose-6-phosphate receptor binding domain"/>
    <property type="match status" value="1"/>
</dbReference>
<evidence type="ECO:0000313" key="11">
    <source>
        <dbReference type="Proteomes" id="UP000193218"/>
    </source>
</evidence>
<feature type="domain" description="MRH" evidence="9">
    <location>
        <begin position="144"/>
        <end position="279"/>
    </location>
</feature>
<organism evidence="10 11">
    <name type="scientific">Kockovaella imperatae</name>
    <dbReference type="NCBI Taxonomy" id="4999"/>
    <lineage>
        <taxon>Eukaryota</taxon>
        <taxon>Fungi</taxon>
        <taxon>Dikarya</taxon>
        <taxon>Basidiomycota</taxon>
        <taxon>Agaricomycotina</taxon>
        <taxon>Tremellomycetes</taxon>
        <taxon>Tremellales</taxon>
        <taxon>Cuniculitremaceae</taxon>
        <taxon>Kockovaella</taxon>
    </lineage>
</organism>
<dbReference type="GO" id="GO:0030970">
    <property type="term" value="P:retrograde protein transport, ER to cytosol"/>
    <property type="evidence" value="ECO:0007669"/>
    <property type="project" value="TreeGrafter"/>
</dbReference>
<keyword evidence="6" id="KW-0256">Endoplasmic reticulum</keyword>
<protein>
    <recommendedName>
        <fullName evidence="3">Protein OS-9 homolog</fullName>
    </recommendedName>
</protein>
<gene>
    <name evidence="10" type="ORF">BD324DRAFT_605342</name>
</gene>
<dbReference type="GO" id="GO:0030968">
    <property type="term" value="P:endoplasmic reticulum unfolded protein response"/>
    <property type="evidence" value="ECO:0007669"/>
    <property type="project" value="InterPro"/>
</dbReference>
<dbReference type="AlphaFoldDB" id="A0A1Y1U7J2"/>
<keyword evidence="11" id="KW-1185">Reference proteome</keyword>
<dbReference type="PANTHER" id="PTHR15414:SF0">
    <property type="entry name" value="ENDOPLASMIC RETICULUM LECTIN 1"/>
    <property type="match status" value="1"/>
</dbReference>
<evidence type="ECO:0000256" key="2">
    <source>
        <dbReference type="ARBA" id="ARBA00009918"/>
    </source>
</evidence>
<dbReference type="STRING" id="4999.A0A1Y1U7J2"/>
<comment type="caution">
    <text evidence="10">The sequence shown here is derived from an EMBL/GenBank/DDBJ whole genome shotgun (WGS) entry which is preliminary data.</text>
</comment>
<dbReference type="PROSITE" id="PS51914">
    <property type="entry name" value="MRH"/>
    <property type="match status" value="1"/>
</dbReference>
<dbReference type="GO" id="GO:0005789">
    <property type="term" value="C:endoplasmic reticulum membrane"/>
    <property type="evidence" value="ECO:0007669"/>
    <property type="project" value="UniProtKB-SubCell"/>
</dbReference>
<feature type="compositionally biased region" description="Basic and acidic residues" evidence="8">
    <location>
        <begin position="430"/>
        <end position="442"/>
    </location>
</feature>
<dbReference type="SUPFAM" id="SSF50911">
    <property type="entry name" value="Mannose 6-phosphate receptor domain"/>
    <property type="match status" value="1"/>
</dbReference>
<keyword evidence="7" id="KW-1015">Disulfide bond</keyword>
<dbReference type="GO" id="GO:0030246">
    <property type="term" value="F:carbohydrate binding"/>
    <property type="evidence" value="ECO:0007669"/>
    <property type="project" value="UniProtKB-KW"/>
</dbReference>
<comment type="subcellular location">
    <subcellularLocation>
        <location evidence="1">Endoplasmic reticulum membrane</location>
        <topology evidence="1">Peripheral membrane protein</topology>
        <orientation evidence="1">Lumenal side</orientation>
    </subcellularLocation>
</comment>
<evidence type="ECO:0000313" key="10">
    <source>
        <dbReference type="EMBL" id="ORX33983.1"/>
    </source>
</evidence>
<evidence type="ECO:0000256" key="1">
    <source>
        <dbReference type="ARBA" id="ARBA00004367"/>
    </source>
</evidence>
<dbReference type="InterPro" id="IPR044865">
    <property type="entry name" value="MRH_dom"/>
</dbReference>
<dbReference type="InterPro" id="IPR012913">
    <property type="entry name" value="OS9-like_dom"/>
</dbReference>
<accession>A0A1Y1U7J2</accession>
<dbReference type="RefSeq" id="XP_021868271.1">
    <property type="nucleotide sequence ID" value="XM_022013999.1"/>
</dbReference>
<dbReference type="PANTHER" id="PTHR15414">
    <property type="entry name" value="OS-9-RELATED"/>
    <property type="match status" value="1"/>
</dbReference>
<dbReference type="EMBL" id="NBSH01000016">
    <property type="protein sequence ID" value="ORX33983.1"/>
    <property type="molecule type" value="Genomic_DNA"/>
</dbReference>
<dbReference type="Pfam" id="PF07915">
    <property type="entry name" value="PRKCSH"/>
    <property type="match status" value="1"/>
</dbReference>
<name>A0A1Y1U7J2_9TREE</name>
<dbReference type="GeneID" id="33555807"/>